<dbReference type="EMBL" id="FNCS01000003">
    <property type="protein sequence ID" value="SDG49047.1"/>
    <property type="molecule type" value="Genomic_DNA"/>
</dbReference>
<sequence>MILRGATAPLSFRATAPLHPHDRHSRSLDPIASERIFGRMFMTSKNFAVFLSA</sequence>
<proteinExistence type="predicted"/>
<dbReference type="AlphaFoldDB" id="A0A1G7UNI7"/>
<gene>
    <name evidence="1" type="ORF">SAMN04487974_103178</name>
</gene>
<organism evidence="1 2">
    <name type="scientific">Pelagibacterium luteolum</name>
    <dbReference type="NCBI Taxonomy" id="440168"/>
    <lineage>
        <taxon>Bacteria</taxon>
        <taxon>Pseudomonadati</taxon>
        <taxon>Pseudomonadota</taxon>
        <taxon>Alphaproteobacteria</taxon>
        <taxon>Hyphomicrobiales</taxon>
        <taxon>Devosiaceae</taxon>
        <taxon>Pelagibacterium</taxon>
    </lineage>
</organism>
<evidence type="ECO:0000313" key="2">
    <source>
        <dbReference type="Proteomes" id="UP000199495"/>
    </source>
</evidence>
<protein>
    <submittedName>
        <fullName evidence="1">Uncharacterized protein</fullName>
    </submittedName>
</protein>
<accession>A0A1G7UNI7</accession>
<name>A0A1G7UNI7_9HYPH</name>
<dbReference type="Proteomes" id="UP000199495">
    <property type="component" value="Unassembled WGS sequence"/>
</dbReference>
<evidence type="ECO:0000313" key="1">
    <source>
        <dbReference type="EMBL" id="SDG49047.1"/>
    </source>
</evidence>
<keyword evidence="2" id="KW-1185">Reference proteome</keyword>
<dbReference type="STRING" id="440168.SAMN04487974_103178"/>
<reference evidence="1 2" key="1">
    <citation type="submission" date="2016-10" db="EMBL/GenBank/DDBJ databases">
        <authorList>
            <person name="de Groot N.N."/>
        </authorList>
    </citation>
    <scope>NUCLEOTIDE SEQUENCE [LARGE SCALE GENOMIC DNA]</scope>
    <source>
        <strain evidence="1 2">CGMCC 1.10267</strain>
    </source>
</reference>